<dbReference type="EMBL" id="CP108264">
    <property type="protein sequence ID" value="WTU77915.1"/>
    <property type="molecule type" value="Genomic_DNA"/>
</dbReference>
<evidence type="ECO:0000313" key="1">
    <source>
        <dbReference type="EMBL" id="WTU77915.1"/>
    </source>
</evidence>
<name>A0AAU2JYH5_9ACTN</name>
<dbReference type="Pfam" id="PF19746">
    <property type="entry name" value="DUF6233"/>
    <property type="match status" value="1"/>
</dbReference>
<proteinExistence type="predicted"/>
<organism evidence="1">
    <name type="scientific">Streptomyces sp. NBC_00049</name>
    <dbReference type="NCBI Taxonomy" id="2903617"/>
    <lineage>
        <taxon>Bacteria</taxon>
        <taxon>Bacillati</taxon>
        <taxon>Actinomycetota</taxon>
        <taxon>Actinomycetes</taxon>
        <taxon>Kitasatosporales</taxon>
        <taxon>Streptomycetaceae</taxon>
        <taxon>Streptomyces</taxon>
    </lineage>
</organism>
<dbReference type="AlphaFoldDB" id="A0AAU2JYH5"/>
<dbReference type="InterPro" id="IPR046200">
    <property type="entry name" value="DUF6233"/>
</dbReference>
<protein>
    <submittedName>
        <fullName evidence="1">DUF6233 domain-containing protein</fullName>
    </submittedName>
</protein>
<reference evidence="1" key="1">
    <citation type="submission" date="2022-10" db="EMBL/GenBank/DDBJ databases">
        <title>The complete genomes of actinobacterial strains from the NBC collection.</title>
        <authorList>
            <person name="Joergensen T.S."/>
            <person name="Alvarez Arevalo M."/>
            <person name="Sterndorff E.B."/>
            <person name="Faurdal D."/>
            <person name="Vuksanovic O."/>
            <person name="Mourched A.-S."/>
            <person name="Charusanti P."/>
            <person name="Shaw S."/>
            <person name="Blin K."/>
            <person name="Weber T."/>
        </authorList>
    </citation>
    <scope>NUCLEOTIDE SEQUENCE</scope>
    <source>
        <strain evidence="1">NBC_00049</strain>
    </source>
</reference>
<accession>A0AAU2JYH5</accession>
<gene>
    <name evidence="1" type="ORF">OG327_33990</name>
</gene>
<sequence length="117" mass="12790">MAGRDPRALFPPDLARLEVVEAQLHALLVEVRTLIAEARRDQRLAETEHRPVPAVEWRIQYGIGAARRPVMVHTGDCSMGMARSRPASREQALQALAQGVEACPICRADSGLGILEA</sequence>